<evidence type="ECO:0000256" key="1">
    <source>
        <dbReference type="SAM" id="Phobius"/>
    </source>
</evidence>
<evidence type="ECO:0000313" key="3">
    <source>
        <dbReference type="Proteomes" id="UP001597351"/>
    </source>
</evidence>
<evidence type="ECO:0000313" key="2">
    <source>
        <dbReference type="EMBL" id="MFD1948895.1"/>
    </source>
</evidence>
<dbReference type="Proteomes" id="UP001597351">
    <property type="component" value="Unassembled WGS sequence"/>
</dbReference>
<feature type="transmembrane region" description="Helical" evidence="1">
    <location>
        <begin position="198"/>
        <end position="220"/>
    </location>
</feature>
<name>A0ABW4TSI7_9ACTN</name>
<sequence>MTTTQNTSPITLPTTTTTSRVVRAWPFALIASGVLSAVGGGMHPEVAAEGNTAREELAVMTADASWVPGHSLLALGVALMLLGLWGARRSGRWPRADSALGVGVVVLALYLVEAVLHTAAAVDSENLAHGHSAPVALTHLGLAAFLYPLSGAAIVWMATAIGADWGRLRVLSVVGIVGGTVHAVVVPLTLLLPDTETSPLFAVAGMSLSAWALVTGVMGLRGPSSARAAGATRR</sequence>
<comment type="caution">
    <text evidence="2">The sequence shown here is derived from an EMBL/GenBank/DDBJ whole genome shotgun (WGS) entry which is preliminary data.</text>
</comment>
<accession>A0ABW4TSI7</accession>
<reference evidence="3" key="1">
    <citation type="journal article" date="2019" name="Int. J. Syst. Evol. Microbiol.">
        <title>The Global Catalogue of Microorganisms (GCM) 10K type strain sequencing project: providing services to taxonomists for standard genome sequencing and annotation.</title>
        <authorList>
            <consortium name="The Broad Institute Genomics Platform"/>
            <consortium name="The Broad Institute Genome Sequencing Center for Infectious Disease"/>
            <person name="Wu L."/>
            <person name="Ma J."/>
        </authorList>
    </citation>
    <scope>NUCLEOTIDE SEQUENCE [LARGE SCALE GENOMIC DNA]</scope>
    <source>
        <strain evidence="3">CGMCC 1.12477</strain>
    </source>
</reference>
<evidence type="ECO:0008006" key="4">
    <source>
        <dbReference type="Google" id="ProtNLM"/>
    </source>
</evidence>
<protein>
    <recommendedName>
        <fullName evidence="4">DUF4386 family protein</fullName>
    </recommendedName>
</protein>
<feature type="transmembrane region" description="Helical" evidence="1">
    <location>
        <begin position="66"/>
        <end position="87"/>
    </location>
</feature>
<organism evidence="2 3">
    <name type="scientific">Nocardioides aestuarii</name>
    <dbReference type="NCBI Taxonomy" id="252231"/>
    <lineage>
        <taxon>Bacteria</taxon>
        <taxon>Bacillati</taxon>
        <taxon>Actinomycetota</taxon>
        <taxon>Actinomycetes</taxon>
        <taxon>Propionibacteriales</taxon>
        <taxon>Nocardioidaceae</taxon>
        <taxon>Nocardioides</taxon>
    </lineage>
</organism>
<keyword evidence="3" id="KW-1185">Reference proteome</keyword>
<feature type="transmembrane region" description="Helical" evidence="1">
    <location>
        <begin position="99"/>
        <end position="120"/>
    </location>
</feature>
<keyword evidence="1" id="KW-0812">Transmembrane</keyword>
<gene>
    <name evidence="2" type="ORF">ACFSDE_18980</name>
</gene>
<keyword evidence="1" id="KW-0472">Membrane</keyword>
<proteinExistence type="predicted"/>
<dbReference type="RefSeq" id="WP_343921496.1">
    <property type="nucleotide sequence ID" value="NZ_BAAAJT010000003.1"/>
</dbReference>
<feature type="transmembrane region" description="Helical" evidence="1">
    <location>
        <begin position="140"/>
        <end position="163"/>
    </location>
</feature>
<dbReference type="EMBL" id="JBHUGD010000004">
    <property type="protein sequence ID" value="MFD1948895.1"/>
    <property type="molecule type" value="Genomic_DNA"/>
</dbReference>
<feature type="transmembrane region" description="Helical" evidence="1">
    <location>
        <begin position="170"/>
        <end position="192"/>
    </location>
</feature>
<keyword evidence="1" id="KW-1133">Transmembrane helix</keyword>